<dbReference type="Proteomes" id="UP000199103">
    <property type="component" value="Chromosome I"/>
</dbReference>
<evidence type="ECO:0000313" key="1">
    <source>
        <dbReference type="EMBL" id="SDS00101.1"/>
    </source>
</evidence>
<sequence length="313" mass="33020">MLRGNGAPAPYGKDVNAFWNRWRKQLAQVSVPSRSAAGQSGLSPMLLDDLRQTLQPVARDCAAISLAGAATSPIQSFLSGHPFLPPGAVWPEGIGGPQLFLGQLNFAEVGALSDFPAAGLLQWFVDADENWGLTVDASAGSAGFTVRWYPDPVADGSPSPDAPTPTDAHDELPMEFVGATALEFAPGISIPSWDELTPAVRADSVWERIALALGESRSEPAFVYEEYLRGSASPLADHRATSKIGGFPSFTQHDPRGTGGYPAVDTGLSELIIELDSMDVGGWGDSGVAHLFGDPMALAAGDTSGVRYHWDCL</sequence>
<dbReference type="InterPro" id="IPR035948">
    <property type="entry name" value="YwqG-like_sf"/>
</dbReference>
<protein>
    <submittedName>
        <fullName evidence="1">Uncharacterized protein YwqG</fullName>
    </submittedName>
</protein>
<dbReference type="Pfam" id="PF09234">
    <property type="entry name" value="DUF1963"/>
    <property type="match status" value="1"/>
</dbReference>
<dbReference type="EMBL" id="LT629772">
    <property type="protein sequence ID" value="SDS00101.1"/>
    <property type="molecule type" value="Genomic_DNA"/>
</dbReference>
<dbReference type="PANTHER" id="PTHR36436">
    <property type="entry name" value="SLL5081 PROTEIN"/>
    <property type="match status" value="1"/>
</dbReference>
<organism evidence="1 2">
    <name type="scientific">Microlunatus soli</name>
    <dbReference type="NCBI Taxonomy" id="630515"/>
    <lineage>
        <taxon>Bacteria</taxon>
        <taxon>Bacillati</taxon>
        <taxon>Actinomycetota</taxon>
        <taxon>Actinomycetes</taxon>
        <taxon>Propionibacteriales</taxon>
        <taxon>Propionibacteriaceae</taxon>
        <taxon>Microlunatus</taxon>
    </lineage>
</organism>
<dbReference type="Gene3D" id="2.30.320.10">
    <property type="entry name" value="YwqG-like"/>
    <property type="match status" value="1"/>
</dbReference>
<reference evidence="1 2" key="1">
    <citation type="submission" date="2016-10" db="EMBL/GenBank/DDBJ databases">
        <authorList>
            <person name="de Groot N.N."/>
        </authorList>
    </citation>
    <scope>NUCLEOTIDE SEQUENCE [LARGE SCALE GENOMIC DNA]</scope>
    <source>
        <strain evidence="1 2">DSM 21800</strain>
    </source>
</reference>
<proteinExistence type="predicted"/>
<name>A0A1H1NM26_9ACTN</name>
<keyword evidence="2" id="KW-1185">Reference proteome</keyword>
<dbReference type="STRING" id="630515.SAMN04489812_0570"/>
<dbReference type="SUPFAM" id="SSF103032">
    <property type="entry name" value="Hypothetical protein YwqG"/>
    <property type="match status" value="1"/>
</dbReference>
<accession>A0A1H1NM26</accession>
<gene>
    <name evidence="1" type="ORF">SAMN04489812_0570</name>
</gene>
<dbReference type="AlphaFoldDB" id="A0A1H1NM26"/>
<dbReference type="PANTHER" id="PTHR36436:SF6">
    <property type="entry name" value="SLL5081 PROTEIN"/>
    <property type="match status" value="1"/>
</dbReference>
<evidence type="ECO:0000313" key="2">
    <source>
        <dbReference type="Proteomes" id="UP000199103"/>
    </source>
</evidence>
<dbReference type="InterPro" id="IPR015315">
    <property type="entry name" value="DUF1963"/>
</dbReference>